<evidence type="ECO:0000256" key="1">
    <source>
        <dbReference type="ARBA" id="ARBA00022741"/>
    </source>
</evidence>
<keyword evidence="5" id="KW-0804">Transcription</keyword>
<dbReference type="InterPro" id="IPR025944">
    <property type="entry name" value="Sigma_54_int_dom_CS"/>
</dbReference>
<keyword evidence="1" id="KW-0547">Nucleotide-binding</keyword>
<dbReference type="InterPro" id="IPR003593">
    <property type="entry name" value="AAA+_ATPase"/>
</dbReference>
<dbReference type="PROSITE" id="PS00688">
    <property type="entry name" value="SIGMA54_INTERACT_3"/>
    <property type="match status" value="1"/>
</dbReference>
<name>A0ABS5SEV6_9BACT</name>
<dbReference type="Pfam" id="PF02954">
    <property type="entry name" value="HTH_8"/>
    <property type="match status" value="1"/>
</dbReference>
<dbReference type="InterPro" id="IPR002078">
    <property type="entry name" value="Sigma_54_int"/>
</dbReference>
<dbReference type="SUPFAM" id="SSF46689">
    <property type="entry name" value="Homeodomain-like"/>
    <property type="match status" value="1"/>
</dbReference>
<dbReference type="Pfam" id="PF25601">
    <property type="entry name" value="AAA_lid_14"/>
    <property type="match status" value="1"/>
</dbReference>
<dbReference type="PANTHER" id="PTHR32071:SF113">
    <property type="entry name" value="ALGINATE BIOSYNTHESIS TRANSCRIPTIONAL REGULATORY PROTEIN ALGB"/>
    <property type="match status" value="1"/>
</dbReference>
<evidence type="ECO:0000256" key="4">
    <source>
        <dbReference type="ARBA" id="ARBA00023125"/>
    </source>
</evidence>
<sequence length="456" mass="51374">MEKILIIDDEAFIRENVERILREDGYTVLGAASGREALEQVGDEDVDLVLLDLNLGPEDGIEVLKELRKFDPELLVIIITGFGSVESAVDALKLGAFHYMKKPFKADALRVIVKLALQTQSLKREVRNFRKGDLELFEKVPMVGASPAQLDINRQVREIARFPASTVLITGESGTGKELVAKAIHHLSDRREAPFIEINCASIPVNLLESELFGHERGAFTDAGQRKLGLFEEANKGTIFLDEVGEMDPAMQAKLLRVLEERRIRRVGGTRNIDIDVRVIAATNRNLQKSIKEGHFREDLYYRLNVFPIPIPPLRERREDIPVLATFYLELFNRAFSRGFQDIEPAAIDLMRGYDWPGNIRELKNVIERICIMHSGPLLKPEHLPHELAQQNGQELTAPQTLVTDLALGLEEATERYESALIRQALDQTGGNVLQTAQLLKVPRGTLRYKMGKYGL</sequence>
<dbReference type="InterPro" id="IPR058031">
    <property type="entry name" value="AAA_lid_NorR"/>
</dbReference>
<dbReference type="PROSITE" id="PS50110">
    <property type="entry name" value="RESPONSE_REGULATORY"/>
    <property type="match status" value="1"/>
</dbReference>
<evidence type="ECO:0000256" key="5">
    <source>
        <dbReference type="ARBA" id="ARBA00023163"/>
    </source>
</evidence>
<evidence type="ECO:0000259" key="7">
    <source>
        <dbReference type="PROSITE" id="PS50045"/>
    </source>
</evidence>
<keyword evidence="6" id="KW-0597">Phosphoprotein</keyword>
<evidence type="ECO:0000259" key="8">
    <source>
        <dbReference type="PROSITE" id="PS50110"/>
    </source>
</evidence>
<evidence type="ECO:0000256" key="2">
    <source>
        <dbReference type="ARBA" id="ARBA00022840"/>
    </source>
</evidence>
<dbReference type="PANTHER" id="PTHR32071">
    <property type="entry name" value="TRANSCRIPTIONAL REGULATORY PROTEIN"/>
    <property type="match status" value="1"/>
</dbReference>
<dbReference type="InterPro" id="IPR001789">
    <property type="entry name" value="Sig_transdc_resp-reg_receiver"/>
</dbReference>
<dbReference type="PRINTS" id="PR01590">
    <property type="entry name" value="HTHFIS"/>
</dbReference>
<dbReference type="PROSITE" id="PS00675">
    <property type="entry name" value="SIGMA54_INTERACT_1"/>
    <property type="match status" value="1"/>
</dbReference>
<feature type="domain" description="Sigma-54 factor interaction" evidence="7">
    <location>
        <begin position="142"/>
        <end position="372"/>
    </location>
</feature>
<dbReference type="InterPro" id="IPR025662">
    <property type="entry name" value="Sigma_54_int_dom_ATP-bd_1"/>
</dbReference>
<dbReference type="Gene3D" id="3.40.50.2300">
    <property type="match status" value="1"/>
</dbReference>
<dbReference type="Gene3D" id="3.40.50.300">
    <property type="entry name" value="P-loop containing nucleotide triphosphate hydrolases"/>
    <property type="match status" value="1"/>
</dbReference>
<keyword evidence="2" id="KW-0067">ATP-binding</keyword>
<keyword evidence="3" id="KW-0805">Transcription regulation</keyword>
<dbReference type="SUPFAM" id="SSF52540">
    <property type="entry name" value="P-loop containing nucleoside triphosphate hydrolases"/>
    <property type="match status" value="1"/>
</dbReference>
<dbReference type="CDD" id="cd00009">
    <property type="entry name" value="AAA"/>
    <property type="match status" value="1"/>
</dbReference>
<dbReference type="InterPro" id="IPR027417">
    <property type="entry name" value="P-loop_NTPase"/>
</dbReference>
<dbReference type="PROSITE" id="PS00676">
    <property type="entry name" value="SIGMA54_INTERACT_2"/>
    <property type="match status" value="1"/>
</dbReference>
<evidence type="ECO:0000313" key="9">
    <source>
        <dbReference type="EMBL" id="MBT0653903.1"/>
    </source>
</evidence>
<dbReference type="Proteomes" id="UP000756860">
    <property type="component" value="Unassembled WGS sequence"/>
</dbReference>
<accession>A0ABS5SEV6</accession>
<dbReference type="Pfam" id="PF00158">
    <property type="entry name" value="Sigma54_activat"/>
    <property type="match status" value="1"/>
</dbReference>
<keyword evidence="10" id="KW-1185">Reference proteome</keyword>
<dbReference type="SMART" id="SM00382">
    <property type="entry name" value="AAA"/>
    <property type="match status" value="1"/>
</dbReference>
<dbReference type="EMBL" id="JAHCVK010000006">
    <property type="protein sequence ID" value="MBT0653903.1"/>
    <property type="molecule type" value="Genomic_DNA"/>
</dbReference>
<evidence type="ECO:0000313" key="10">
    <source>
        <dbReference type="Proteomes" id="UP000756860"/>
    </source>
</evidence>
<feature type="modified residue" description="4-aspartylphosphate" evidence="6">
    <location>
        <position position="52"/>
    </location>
</feature>
<keyword evidence="4" id="KW-0238">DNA-binding</keyword>
<organism evidence="9 10">
    <name type="scientific">Geomobilimonas luticola</name>
    <dbReference type="NCBI Taxonomy" id="1114878"/>
    <lineage>
        <taxon>Bacteria</taxon>
        <taxon>Pseudomonadati</taxon>
        <taxon>Thermodesulfobacteriota</taxon>
        <taxon>Desulfuromonadia</taxon>
        <taxon>Geobacterales</taxon>
        <taxon>Geobacteraceae</taxon>
        <taxon>Geomobilimonas</taxon>
    </lineage>
</organism>
<gene>
    <name evidence="9" type="ORF">KI810_12610</name>
</gene>
<evidence type="ECO:0000256" key="3">
    <source>
        <dbReference type="ARBA" id="ARBA00023015"/>
    </source>
</evidence>
<dbReference type="Gene3D" id="1.10.10.60">
    <property type="entry name" value="Homeodomain-like"/>
    <property type="match status" value="1"/>
</dbReference>
<dbReference type="SMART" id="SM00448">
    <property type="entry name" value="REC"/>
    <property type="match status" value="1"/>
</dbReference>
<reference evidence="9 10" key="1">
    <citation type="submission" date="2021-05" db="EMBL/GenBank/DDBJ databases">
        <title>The draft genome of Geobacter luticola JCM 17780.</title>
        <authorList>
            <person name="Xu Z."/>
            <person name="Masuda Y."/>
            <person name="Itoh H."/>
            <person name="Senoo K."/>
        </authorList>
    </citation>
    <scope>NUCLEOTIDE SEQUENCE [LARGE SCALE GENOMIC DNA]</scope>
    <source>
        <strain evidence="9 10">JCM 17780</strain>
    </source>
</reference>
<proteinExistence type="predicted"/>
<dbReference type="InterPro" id="IPR002197">
    <property type="entry name" value="HTH_Fis"/>
</dbReference>
<dbReference type="PROSITE" id="PS50045">
    <property type="entry name" value="SIGMA54_INTERACT_4"/>
    <property type="match status" value="1"/>
</dbReference>
<dbReference type="Pfam" id="PF00072">
    <property type="entry name" value="Response_reg"/>
    <property type="match status" value="1"/>
</dbReference>
<feature type="domain" description="Response regulatory" evidence="8">
    <location>
        <begin position="3"/>
        <end position="117"/>
    </location>
</feature>
<dbReference type="SUPFAM" id="SSF52172">
    <property type="entry name" value="CheY-like"/>
    <property type="match status" value="1"/>
</dbReference>
<dbReference type="InterPro" id="IPR025943">
    <property type="entry name" value="Sigma_54_int_dom_ATP-bd_2"/>
</dbReference>
<dbReference type="InterPro" id="IPR009057">
    <property type="entry name" value="Homeodomain-like_sf"/>
</dbReference>
<comment type="caution">
    <text evidence="9">The sequence shown here is derived from an EMBL/GenBank/DDBJ whole genome shotgun (WGS) entry which is preliminary data.</text>
</comment>
<dbReference type="RefSeq" id="WP_214175912.1">
    <property type="nucleotide sequence ID" value="NZ_JAHCVK010000006.1"/>
</dbReference>
<dbReference type="Gene3D" id="1.10.8.60">
    <property type="match status" value="1"/>
</dbReference>
<evidence type="ECO:0000256" key="6">
    <source>
        <dbReference type="PROSITE-ProRule" id="PRU00169"/>
    </source>
</evidence>
<protein>
    <submittedName>
        <fullName evidence="9">Sigma-54 dependent transcriptional regulator</fullName>
    </submittedName>
</protein>
<dbReference type="InterPro" id="IPR011006">
    <property type="entry name" value="CheY-like_superfamily"/>
</dbReference>